<dbReference type="GO" id="GO:0006355">
    <property type="term" value="P:regulation of DNA-templated transcription"/>
    <property type="evidence" value="ECO:0007669"/>
    <property type="project" value="InterPro"/>
</dbReference>
<dbReference type="GO" id="GO:0000156">
    <property type="term" value="F:phosphorelay response regulator activity"/>
    <property type="evidence" value="ECO:0007669"/>
    <property type="project" value="TreeGrafter"/>
</dbReference>
<comment type="caution">
    <text evidence="10">The sequence shown here is derived from an EMBL/GenBank/DDBJ whole genome shotgun (WGS) entry which is preliminary data.</text>
</comment>
<dbReference type="SMART" id="SM00862">
    <property type="entry name" value="Trans_reg_C"/>
    <property type="match status" value="1"/>
</dbReference>
<name>A0A8I0DRS1_9FIRM</name>
<dbReference type="SMART" id="SM00448">
    <property type="entry name" value="REC"/>
    <property type="match status" value="1"/>
</dbReference>
<evidence type="ECO:0000256" key="6">
    <source>
        <dbReference type="PROSITE-ProRule" id="PRU00169"/>
    </source>
</evidence>
<dbReference type="GO" id="GO:0000976">
    <property type="term" value="F:transcription cis-regulatory region binding"/>
    <property type="evidence" value="ECO:0007669"/>
    <property type="project" value="TreeGrafter"/>
</dbReference>
<reference evidence="10 11" key="1">
    <citation type="submission" date="2020-08" db="EMBL/GenBank/DDBJ databases">
        <title>Genome public.</title>
        <authorList>
            <person name="Liu C."/>
            <person name="Sun Q."/>
        </authorList>
    </citation>
    <scope>NUCLEOTIDE SEQUENCE [LARGE SCALE GENOMIC DNA]</scope>
    <source>
        <strain evidence="10 11">BX17</strain>
    </source>
</reference>
<dbReference type="SUPFAM" id="SSF52172">
    <property type="entry name" value="CheY-like"/>
    <property type="match status" value="1"/>
</dbReference>
<dbReference type="RefSeq" id="WP_186901283.1">
    <property type="nucleotide sequence ID" value="NZ_JACOOT010000019.1"/>
</dbReference>
<dbReference type="Proteomes" id="UP000652847">
    <property type="component" value="Unassembled WGS sequence"/>
</dbReference>
<keyword evidence="4" id="KW-0804">Transcription</keyword>
<feature type="domain" description="OmpR/PhoB-type" evidence="9">
    <location>
        <begin position="124"/>
        <end position="219"/>
    </location>
</feature>
<evidence type="ECO:0000256" key="5">
    <source>
        <dbReference type="ARBA" id="ARBA00024867"/>
    </source>
</evidence>
<dbReference type="InterPro" id="IPR011006">
    <property type="entry name" value="CheY-like_superfamily"/>
</dbReference>
<dbReference type="InterPro" id="IPR001789">
    <property type="entry name" value="Sig_transdc_resp-reg_receiver"/>
</dbReference>
<keyword evidence="11" id="KW-1185">Reference proteome</keyword>
<dbReference type="GO" id="GO:0032993">
    <property type="term" value="C:protein-DNA complex"/>
    <property type="evidence" value="ECO:0007669"/>
    <property type="project" value="TreeGrafter"/>
</dbReference>
<evidence type="ECO:0000256" key="4">
    <source>
        <dbReference type="ARBA" id="ARBA00023163"/>
    </source>
</evidence>
<feature type="domain" description="Response regulatory" evidence="8">
    <location>
        <begin position="4"/>
        <end position="117"/>
    </location>
</feature>
<dbReference type="AlphaFoldDB" id="A0A8I0DRS1"/>
<evidence type="ECO:0000259" key="8">
    <source>
        <dbReference type="PROSITE" id="PS50110"/>
    </source>
</evidence>
<accession>A0A8I0DRS1</accession>
<gene>
    <name evidence="10" type="ORF">H8S54_08415</name>
</gene>
<sequence>MKARILVIEDEIAINDLLCMNLEVTGYETVSCLDGNEASDTIRQDHNFQCALVDIMLPGKDGYALLPELKRFGIPVIFLTAKADLSSKVKGLKEGAEDYIVKPFEMLEVMVRLEKVLERHGSTQEQLQIDDVIIDTVSHTVIKNGEEIYLKPMEYNCLMMFVKSPNKALSREQLLSGLWGVEFEGETRTVDAHVGRIRKKLGWQDKIKTIPRIGYRLEVDL</sequence>
<dbReference type="EMBL" id="JACOOT010000019">
    <property type="protein sequence ID" value="MBC5651128.1"/>
    <property type="molecule type" value="Genomic_DNA"/>
</dbReference>
<dbReference type="PROSITE" id="PS50110">
    <property type="entry name" value="RESPONSE_REGULATORY"/>
    <property type="match status" value="1"/>
</dbReference>
<evidence type="ECO:0000259" key="9">
    <source>
        <dbReference type="PROSITE" id="PS51755"/>
    </source>
</evidence>
<keyword evidence="3 7" id="KW-0238">DNA-binding</keyword>
<proteinExistence type="predicted"/>
<dbReference type="InterPro" id="IPR036388">
    <property type="entry name" value="WH-like_DNA-bd_sf"/>
</dbReference>
<feature type="DNA-binding region" description="OmpR/PhoB-type" evidence="7">
    <location>
        <begin position="124"/>
        <end position="219"/>
    </location>
</feature>
<dbReference type="GO" id="GO:0005829">
    <property type="term" value="C:cytosol"/>
    <property type="evidence" value="ECO:0007669"/>
    <property type="project" value="TreeGrafter"/>
</dbReference>
<dbReference type="Gene3D" id="1.10.10.10">
    <property type="entry name" value="Winged helix-like DNA-binding domain superfamily/Winged helix DNA-binding domain"/>
    <property type="match status" value="1"/>
</dbReference>
<protein>
    <recommendedName>
        <fullName evidence="1">Stage 0 sporulation protein A homolog</fullName>
    </recommendedName>
</protein>
<dbReference type="CDD" id="cd17574">
    <property type="entry name" value="REC_OmpR"/>
    <property type="match status" value="1"/>
</dbReference>
<keyword evidence="6" id="KW-0597">Phosphoprotein</keyword>
<dbReference type="Pfam" id="PF00072">
    <property type="entry name" value="Response_reg"/>
    <property type="match status" value="1"/>
</dbReference>
<evidence type="ECO:0000256" key="1">
    <source>
        <dbReference type="ARBA" id="ARBA00018672"/>
    </source>
</evidence>
<evidence type="ECO:0000313" key="11">
    <source>
        <dbReference type="Proteomes" id="UP000652847"/>
    </source>
</evidence>
<evidence type="ECO:0000313" key="10">
    <source>
        <dbReference type="EMBL" id="MBC5651128.1"/>
    </source>
</evidence>
<dbReference type="PANTHER" id="PTHR48111:SF70">
    <property type="entry name" value="TWO-COMPONENT RESPONSE REGULATOR YBDJ"/>
    <property type="match status" value="1"/>
</dbReference>
<evidence type="ECO:0000256" key="2">
    <source>
        <dbReference type="ARBA" id="ARBA00023015"/>
    </source>
</evidence>
<dbReference type="PROSITE" id="PS51755">
    <property type="entry name" value="OMPR_PHOB"/>
    <property type="match status" value="1"/>
</dbReference>
<dbReference type="PANTHER" id="PTHR48111">
    <property type="entry name" value="REGULATOR OF RPOS"/>
    <property type="match status" value="1"/>
</dbReference>
<evidence type="ECO:0000256" key="7">
    <source>
        <dbReference type="PROSITE-ProRule" id="PRU01091"/>
    </source>
</evidence>
<dbReference type="Gene3D" id="3.40.50.2300">
    <property type="match status" value="1"/>
</dbReference>
<organism evidence="10 11">
    <name type="scientific">Blautia segnis</name>
    <dbReference type="NCBI Taxonomy" id="2763030"/>
    <lineage>
        <taxon>Bacteria</taxon>
        <taxon>Bacillati</taxon>
        <taxon>Bacillota</taxon>
        <taxon>Clostridia</taxon>
        <taxon>Lachnospirales</taxon>
        <taxon>Lachnospiraceae</taxon>
        <taxon>Blautia</taxon>
    </lineage>
</organism>
<comment type="function">
    <text evidence="5">May play the central regulatory role in sporulation. It may be an element of the effector pathway responsible for the activation of sporulation genes in response to nutritional stress. Spo0A may act in concert with spo0H (a sigma factor) to control the expression of some genes that are critical to the sporulation process.</text>
</comment>
<keyword evidence="2" id="KW-0805">Transcription regulation</keyword>
<dbReference type="CDD" id="cd00383">
    <property type="entry name" value="trans_reg_C"/>
    <property type="match status" value="1"/>
</dbReference>
<evidence type="ECO:0000256" key="3">
    <source>
        <dbReference type="ARBA" id="ARBA00023125"/>
    </source>
</evidence>
<dbReference type="InterPro" id="IPR039420">
    <property type="entry name" value="WalR-like"/>
</dbReference>
<dbReference type="Pfam" id="PF00486">
    <property type="entry name" value="Trans_reg_C"/>
    <property type="match status" value="1"/>
</dbReference>
<feature type="modified residue" description="4-aspartylphosphate" evidence="6">
    <location>
        <position position="54"/>
    </location>
</feature>
<dbReference type="InterPro" id="IPR001867">
    <property type="entry name" value="OmpR/PhoB-type_DNA-bd"/>
</dbReference>